<sequence length="226" mass="25711">MDNKTDWGASESRDLASVLEEIETYEVEHELTTNEELRVAYQALSRGIIYADTQQALYTIISNNVKQLNERFEFDGARLLINTTFNFAYLTTLKTEAGESLPNLLRTLRLNKYDSYLWIFLRSEFDKAMRLSGEAIIKESEIIAQLDQIEPSSVQDKRKHDRAMSSAITKSIDNGVLKKLKLMKNDEQRYLIRPLISVVIGAEQVDTFLSQFSNPKSDSVGGDSNA</sequence>
<dbReference type="STRING" id="1481914.JCM19241_5030"/>
<dbReference type="AlphaFoldDB" id="A0A0B8QGT9"/>
<gene>
    <name evidence="1" type="ORF">JCM19241_5030</name>
</gene>
<accession>A0A0B8QGT9</accession>
<reference evidence="1 2" key="1">
    <citation type="submission" date="2015-01" db="EMBL/GenBank/DDBJ databases">
        <title>Vibrio sp. C94 JCM 19241 whole genome shotgun sequence.</title>
        <authorList>
            <person name="Sawabe T."/>
            <person name="Meirelles P."/>
            <person name="Feng G."/>
            <person name="Sayaka M."/>
            <person name="Hattori M."/>
            <person name="Ohkuma M."/>
        </authorList>
    </citation>
    <scope>NUCLEOTIDE SEQUENCE [LARGE SCALE GENOMIC DNA]</scope>
    <source>
        <strain evidence="2">JCM 19241</strain>
    </source>
</reference>
<dbReference type="EMBL" id="BBSC01000002">
    <property type="protein sequence ID" value="GAM73834.1"/>
    <property type="molecule type" value="Genomic_DNA"/>
</dbReference>
<dbReference type="Proteomes" id="UP000031666">
    <property type="component" value="Unassembled WGS sequence"/>
</dbReference>
<reference evidence="1 2" key="2">
    <citation type="submission" date="2015-01" db="EMBL/GenBank/DDBJ databases">
        <authorList>
            <consortium name="NBRP consortium"/>
            <person name="Sawabe T."/>
            <person name="Meirelles P."/>
            <person name="Feng G."/>
            <person name="Sayaka M."/>
            <person name="Hattori M."/>
            <person name="Ohkuma M."/>
        </authorList>
    </citation>
    <scope>NUCLEOTIDE SEQUENCE [LARGE SCALE GENOMIC DNA]</scope>
    <source>
        <strain evidence="2">JCM 19241</strain>
    </source>
</reference>
<comment type="caution">
    <text evidence="1">The sequence shown here is derived from an EMBL/GenBank/DDBJ whole genome shotgun (WGS) entry which is preliminary data.</text>
</comment>
<protein>
    <recommendedName>
        <fullName evidence="3">DUF4194 domain-containing protein</fullName>
    </recommendedName>
</protein>
<dbReference type="Pfam" id="PF13835">
    <property type="entry name" value="DUF4194"/>
    <property type="match status" value="1"/>
</dbReference>
<evidence type="ECO:0000313" key="1">
    <source>
        <dbReference type="EMBL" id="GAM73834.1"/>
    </source>
</evidence>
<organism evidence="1 2">
    <name type="scientific">Vibrio ishigakensis</name>
    <dbReference type="NCBI Taxonomy" id="1481914"/>
    <lineage>
        <taxon>Bacteria</taxon>
        <taxon>Pseudomonadati</taxon>
        <taxon>Pseudomonadota</taxon>
        <taxon>Gammaproteobacteria</taxon>
        <taxon>Vibrionales</taxon>
        <taxon>Vibrionaceae</taxon>
        <taxon>Vibrio</taxon>
    </lineage>
</organism>
<proteinExistence type="predicted"/>
<evidence type="ECO:0008006" key="3">
    <source>
        <dbReference type="Google" id="ProtNLM"/>
    </source>
</evidence>
<dbReference type="InterPro" id="IPR025449">
    <property type="entry name" value="JetB"/>
</dbReference>
<evidence type="ECO:0000313" key="2">
    <source>
        <dbReference type="Proteomes" id="UP000031666"/>
    </source>
</evidence>
<name>A0A0B8QGT9_9VIBR</name>